<evidence type="ECO:0000259" key="2">
    <source>
        <dbReference type="Pfam" id="PF03364"/>
    </source>
</evidence>
<dbReference type="Gene3D" id="3.30.530.20">
    <property type="match status" value="1"/>
</dbReference>
<protein>
    <submittedName>
        <fullName evidence="4">SRPBCC family protein</fullName>
    </submittedName>
</protein>
<dbReference type="InterPro" id="IPR047137">
    <property type="entry name" value="ORF3"/>
</dbReference>
<dbReference type="Proteomes" id="UP001629156">
    <property type="component" value="Unassembled WGS sequence"/>
</dbReference>
<dbReference type="InterPro" id="IPR021309">
    <property type="entry name" value="YgaP-like_TM"/>
</dbReference>
<dbReference type="PANTHER" id="PTHR33824">
    <property type="entry name" value="POLYKETIDE CYCLASE/DEHYDRASE AND LIPID TRANSPORT SUPERFAMILY PROTEIN"/>
    <property type="match status" value="1"/>
</dbReference>
<dbReference type="Pfam" id="PF11127">
    <property type="entry name" value="YgaP-like_TM"/>
    <property type="match status" value="1"/>
</dbReference>
<name>A0ABW8YUE0_9FLAO</name>
<evidence type="ECO:0000256" key="1">
    <source>
        <dbReference type="ARBA" id="ARBA00008918"/>
    </source>
</evidence>
<dbReference type="SUPFAM" id="SSF55961">
    <property type="entry name" value="Bet v1-like"/>
    <property type="match status" value="1"/>
</dbReference>
<dbReference type="Pfam" id="PF03364">
    <property type="entry name" value="Polyketide_cyc"/>
    <property type="match status" value="1"/>
</dbReference>
<dbReference type="RefSeq" id="WP_408084116.1">
    <property type="nucleotide sequence ID" value="NZ_JBELPZ010000003.1"/>
</dbReference>
<evidence type="ECO:0000313" key="4">
    <source>
        <dbReference type="EMBL" id="MFL9843868.1"/>
    </source>
</evidence>
<evidence type="ECO:0000259" key="3">
    <source>
        <dbReference type="Pfam" id="PF11127"/>
    </source>
</evidence>
<accession>A0ABW8YUE0</accession>
<evidence type="ECO:0000313" key="5">
    <source>
        <dbReference type="Proteomes" id="UP001629156"/>
    </source>
</evidence>
<comment type="similarity">
    <text evidence="1">Belongs to the ribosome association toxin RatA family.</text>
</comment>
<sequence length="271" mass="29942">MELAKNGSTGTVAYSKQKRNYSKYDASGTDPNRYASVSNATEADEYLHKGKKSIVPGLRVNVSTPERIIMVAAGAYLLYRAFKKNDKRKVAESLAGGTMLFRGISGYCPAYDTINQTGVFKGGSISINSKFTVNKPVEEVYKAWRNLENLPLFMEHLTSVTTIDDYISEWKATAKGVPGNLSWKAEILMDEPNELISWHSMPESTIHNAGKVRFKDTGNGTEVNVTISYQAPLGKAGEFAAKLINPVFENMIKSDIEGFKQYIEAGHTPSY</sequence>
<organism evidence="4 5">
    <name type="scientific">Flavobacterium rhizosphaerae</name>
    <dbReference type="NCBI Taxonomy" id="3163298"/>
    <lineage>
        <taxon>Bacteria</taxon>
        <taxon>Pseudomonadati</taxon>
        <taxon>Bacteroidota</taxon>
        <taxon>Flavobacteriia</taxon>
        <taxon>Flavobacteriales</taxon>
        <taxon>Flavobacteriaceae</taxon>
        <taxon>Flavobacterium</taxon>
    </lineage>
</organism>
<feature type="domain" description="Inner membrane protein YgaP-like transmembrane" evidence="3">
    <location>
        <begin position="59"/>
        <end position="112"/>
    </location>
</feature>
<gene>
    <name evidence="4" type="ORF">ABS766_05485</name>
</gene>
<comment type="caution">
    <text evidence="4">The sequence shown here is derived from an EMBL/GenBank/DDBJ whole genome shotgun (WGS) entry which is preliminary data.</text>
</comment>
<dbReference type="PANTHER" id="PTHR33824:SF7">
    <property type="entry name" value="POLYKETIDE CYCLASE_DEHYDRASE AND LIPID TRANSPORT SUPERFAMILY PROTEIN"/>
    <property type="match status" value="1"/>
</dbReference>
<dbReference type="CDD" id="cd07817">
    <property type="entry name" value="SRPBCC_8"/>
    <property type="match status" value="1"/>
</dbReference>
<dbReference type="InterPro" id="IPR005031">
    <property type="entry name" value="COQ10_START"/>
</dbReference>
<feature type="domain" description="Coenzyme Q-binding protein COQ10 START" evidence="2">
    <location>
        <begin position="133"/>
        <end position="251"/>
    </location>
</feature>
<reference evidence="4 5" key="1">
    <citation type="submission" date="2024-06" db="EMBL/GenBank/DDBJ databases">
        <authorList>
            <person name="Kaempfer P."/>
            <person name="Viver T."/>
        </authorList>
    </citation>
    <scope>NUCLEOTIDE SEQUENCE [LARGE SCALE GENOMIC DNA]</scope>
    <source>
        <strain evidence="4 5">ST-119</strain>
    </source>
</reference>
<proteinExistence type="inferred from homology"/>
<dbReference type="EMBL" id="JBELPZ010000003">
    <property type="protein sequence ID" value="MFL9843868.1"/>
    <property type="molecule type" value="Genomic_DNA"/>
</dbReference>
<dbReference type="InterPro" id="IPR023393">
    <property type="entry name" value="START-like_dom_sf"/>
</dbReference>
<keyword evidence="5" id="KW-1185">Reference proteome</keyword>